<dbReference type="PANTHER" id="PTHR11271:SF6">
    <property type="entry name" value="GUANINE DEAMINASE"/>
    <property type="match status" value="1"/>
</dbReference>
<keyword evidence="15" id="KW-1185">Reference proteome</keyword>
<dbReference type="SUPFAM" id="SSF51338">
    <property type="entry name" value="Composite domain of metallo-dependent hydrolases"/>
    <property type="match status" value="1"/>
</dbReference>
<comment type="catalytic activity">
    <reaction evidence="12">
        <text>guanine + H2O + H(+) = xanthine + NH4(+)</text>
        <dbReference type="Rhea" id="RHEA:14665"/>
        <dbReference type="ChEBI" id="CHEBI:15377"/>
        <dbReference type="ChEBI" id="CHEBI:15378"/>
        <dbReference type="ChEBI" id="CHEBI:16235"/>
        <dbReference type="ChEBI" id="CHEBI:17712"/>
        <dbReference type="ChEBI" id="CHEBI:28938"/>
        <dbReference type="EC" id="3.5.4.3"/>
    </reaction>
</comment>
<name>W5MTJ4_LEPOC</name>
<sequence>MLRSNESRAEKVFRGTFVHSTQNEAVQILEDTVLGVDKEGKISFLGRADEVKQLSQTWEFQLSDIRQLKQGEFFMPGMVDTHIHAPQYSYAGTALDLPLLQWLNKYTFPVEKQYRNAKFAEDTYTKVVKRTLKNGTTTACYFATIHTDTSLLLGEIADRFGQRALVGKVCMDRNEAVIDYKESTKESVEETKRFIYELLKRKYPQVKPIITPRFAPSCSEELLHSLGQIAKSNDLHIQSHISENREEVALVKNMFPACSSYTDVYREYNLLTSKTVMAHGCHLTDKELEMFKTSGAAISHCPNSNISLCSGMLDVRRVLKHNVKLGLGTDVAGGYSPSMLDAIRRALDTSKALKIQNPGYETVSYKEFFRLSTLGGSQALSLDDTIGNFEVGKDFDAVLISPSVPDSPFDVFESDTTENILEKFLNLGDDRNIVEVYVAGNRVVPFEKSA</sequence>
<dbReference type="Bgee" id="ENSLOCG00000009573">
    <property type="expression patterns" value="Expressed in zone of skin and 11 other cell types or tissues"/>
</dbReference>
<dbReference type="EC" id="3.5.4.3" evidence="4 12"/>
<dbReference type="PANTHER" id="PTHR11271">
    <property type="entry name" value="GUANINE DEAMINASE"/>
    <property type="match status" value="1"/>
</dbReference>
<evidence type="ECO:0000256" key="12">
    <source>
        <dbReference type="RuleBase" id="RU366009"/>
    </source>
</evidence>
<feature type="domain" description="Amidohydrolase-related" evidence="13">
    <location>
        <begin position="74"/>
        <end position="443"/>
    </location>
</feature>
<evidence type="ECO:0000256" key="11">
    <source>
        <dbReference type="ARBA" id="ARBA00083147"/>
    </source>
</evidence>
<dbReference type="InterPro" id="IPR051607">
    <property type="entry name" value="Metallo-dep_hydrolases"/>
</dbReference>
<dbReference type="NCBIfam" id="TIGR02967">
    <property type="entry name" value="guan_deamin"/>
    <property type="match status" value="1"/>
</dbReference>
<dbReference type="EMBL" id="AHAT01002950">
    <property type="status" value="NOT_ANNOTATED_CDS"/>
    <property type="molecule type" value="Genomic_DNA"/>
</dbReference>
<dbReference type="Gene3D" id="2.30.40.10">
    <property type="entry name" value="Urease, subunit C, domain 1"/>
    <property type="match status" value="1"/>
</dbReference>
<comment type="pathway">
    <text evidence="1 12">Purine metabolism; guanine degradation; xanthine from guanine: step 1/1.</text>
</comment>
<dbReference type="GeneTree" id="ENSGT00390000017130"/>
<dbReference type="InterPro" id="IPR032466">
    <property type="entry name" value="Metal_Hydrolase"/>
</dbReference>
<evidence type="ECO:0000256" key="4">
    <source>
        <dbReference type="ARBA" id="ARBA00012781"/>
    </source>
</evidence>
<evidence type="ECO:0000256" key="7">
    <source>
        <dbReference type="ARBA" id="ARBA00022723"/>
    </source>
</evidence>
<reference evidence="15" key="1">
    <citation type="submission" date="2011-12" db="EMBL/GenBank/DDBJ databases">
        <title>The Draft Genome of Lepisosteus oculatus.</title>
        <authorList>
            <consortium name="The Broad Institute Genome Assembly &amp; Analysis Group"/>
            <consortium name="Computational R&amp;D Group"/>
            <consortium name="and Sequencing Platform"/>
            <person name="Di Palma F."/>
            <person name="Alfoldi J."/>
            <person name="Johnson J."/>
            <person name="Berlin A."/>
            <person name="Gnerre S."/>
            <person name="Jaffe D."/>
            <person name="MacCallum I."/>
            <person name="Young S."/>
            <person name="Walker B.J."/>
            <person name="Lander E.S."/>
            <person name="Lindblad-Toh K."/>
        </authorList>
    </citation>
    <scope>NUCLEOTIDE SEQUENCE [LARGE SCALE GENOMIC DNA]</scope>
</reference>
<keyword evidence="9 12" id="KW-0862">Zinc</keyword>
<dbReference type="Proteomes" id="UP000018468">
    <property type="component" value="Linkage group LG2"/>
</dbReference>
<dbReference type="CTD" id="9615"/>
<evidence type="ECO:0000256" key="10">
    <source>
        <dbReference type="ARBA" id="ARBA00056079"/>
    </source>
</evidence>
<evidence type="ECO:0000313" key="14">
    <source>
        <dbReference type="Ensembl" id="ENSLOCP00000011703.1"/>
    </source>
</evidence>
<dbReference type="GO" id="GO:0008892">
    <property type="term" value="F:guanine deaminase activity"/>
    <property type="evidence" value="ECO:0000318"/>
    <property type="project" value="GO_Central"/>
</dbReference>
<dbReference type="OMA" id="CVHMNDS"/>
<dbReference type="eggNOG" id="KOG3968">
    <property type="taxonomic scope" value="Eukaryota"/>
</dbReference>
<dbReference type="Pfam" id="PF01979">
    <property type="entry name" value="Amidohydro_1"/>
    <property type="match status" value="1"/>
</dbReference>
<protein>
    <recommendedName>
        <fullName evidence="5 12">Guanine deaminase</fullName>
        <shortName evidence="12">Guanase</shortName>
        <ecNumber evidence="4 12">3.5.4.3</ecNumber>
    </recommendedName>
    <alternativeName>
        <fullName evidence="11 12">Guanine aminohydrolase</fullName>
    </alternativeName>
</protein>
<evidence type="ECO:0000313" key="15">
    <source>
        <dbReference type="Proteomes" id="UP000018468"/>
    </source>
</evidence>
<dbReference type="SUPFAM" id="SSF51556">
    <property type="entry name" value="Metallo-dependent hydrolases"/>
    <property type="match status" value="1"/>
</dbReference>
<proteinExistence type="inferred from homology"/>
<dbReference type="InterPro" id="IPR014311">
    <property type="entry name" value="Guanine_deaminase"/>
</dbReference>
<dbReference type="STRING" id="7918.ENSLOCP00000011703"/>
<evidence type="ECO:0000256" key="6">
    <source>
        <dbReference type="ARBA" id="ARBA00022553"/>
    </source>
</evidence>
<dbReference type="HOGENOM" id="CLU_012358_0_1_1"/>
<dbReference type="FunFam" id="3.20.20.140:FF:000021">
    <property type="entry name" value="Guanine deaminase"/>
    <property type="match status" value="1"/>
</dbReference>
<dbReference type="GO" id="GO:0008270">
    <property type="term" value="F:zinc ion binding"/>
    <property type="evidence" value="ECO:0000318"/>
    <property type="project" value="GO_Central"/>
</dbReference>
<accession>W5MTJ4</accession>
<dbReference type="AlphaFoldDB" id="W5MTJ4"/>
<evidence type="ECO:0000256" key="1">
    <source>
        <dbReference type="ARBA" id="ARBA00004984"/>
    </source>
</evidence>
<dbReference type="InParanoid" id="W5MTJ4"/>
<dbReference type="KEGG" id="loc:102688348"/>
<evidence type="ECO:0000256" key="3">
    <source>
        <dbReference type="ARBA" id="ARBA00011738"/>
    </source>
</evidence>
<dbReference type="CDD" id="cd01303">
    <property type="entry name" value="GDEase"/>
    <property type="match status" value="1"/>
</dbReference>
<keyword evidence="6" id="KW-0597">Phosphoprotein</keyword>
<dbReference type="GO" id="GO:0006147">
    <property type="term" value="P:guanine catabolic process"/>
    <property type="evidence" value="ECO:0007669"/>
    <property type="project" value="UniProtKB-UniRule"/>
</dbReference>
<dbReference type="Ensembl" id="ENSLOCT00000011721.1">
    <property type="protein sequence ID" value="ENSLOCP00000011703.1"/>
    <property type="gene ID" value="ENSLOCG00000009573.1"/>
</dbReference>
<reference evidence="14" key="2">
    <citation type="submission" date="2025-08" db="UniProtKB">
        <authorList>
            <consortium name="Ensembl"/>
        </authorList>
    </citation>
    <scope>IDENTIFICATION</scope>
</reference>
<dbReference type="GeneID" id="102688348"/>
<reference evidence="14" key="3">
    <citation type="submission" date="2025-09" db="UniProtKB">
        <authorList>
            <consortium name="Ensembl"/>
        </authorList>
    </citation>
    <scope>IDENTIFICATION</scope>
</reference>
<dbReference type="Gene3D" id="3.20.20.140">
    <property type="entry name" value="Metal-dependent hydrolases"/>
    <property type="match status" value="1"/>
</dbReference>
<organism evidence="14 15">
    <name type="scientific">Lepisosteus oculatus</name>
    <name type="common">Spotted gar</name>
    <dbReference type="NCBI Taxonomy" id="7918"/>
    <lineage>
        <taxon>Eukaryota</taxon>
        <taxon>Metazoa</taxon>
        <taxon>Chordata</taxon>
        <taxon>Craniata</taxon>
        <taxon>Vertebrata</taxon>
        <taxon>Euteleostomi</taxon>
        <taxon>Actinopterygii</taxon>
        <taxon>Neopterygii</taxon>
        <taxon>Holostei</taxon>
        <taxon>Semionotiformes</taxon>
        <taxon>Lepisosteidae</taxon>
        <taxon>Lepisosteus</taxon>
    </lineage>
</organism>
<comment type="subunit">
    <text evidence="3">Homodimer.</text>
</comment>
<evidence type="ECO:0000259" key="13">
    <source>
        <dbReference type="Pfam" id="PF01979"/>
    </source>
</evidence>
<dbReference type="GO" id="GO:0005829">
    <property type="term" value="C:cytosol"/>
    <property type="evidence" value="ECO:0000318"/>
    <property type="project" value="GO_Central"/>
</dbReference>
<evidence type="ECO:0000256" key="5">
    <source>
        <dbReference type="ARBA" id="ARBA00014514"/>
    </source>
</evidence>
<evidence type="ECO:0000256" key="9">
    <source>
        <dbReference type="ARBA" id="ARBA00022833"/>
    </source>
</evidence>
<comment type="function">
    <text evidence="10 12">Catalyzes the hydrolytic deamination of guanine, producing xanthine and ammonia.</text>
</comment>
<keyword evidence="8 12" id="KW-0378">Hydrolase</keyword>
<keyword evidence="7 12" id="KW-0479">Metal-binding</keyword>
<comment type="cofactor">
    <cofactor evidence="12">
        <name>Zn(2+)</name>
        <dbReference type="ChEBI" id="CHEBI:29105"/>
    </cofactor>
    <text evidence="12">Binds 1 zinc ion per subunit.</text>
</comment>
<dbReference type="OrthoDB" id="194468at2759"/>
<comment type="similarity">
    <text evidence="2 12">Belongs to the metallo-dependent hydrolases superfamily. ATZ/TRZ family.</text>
</comment>
<dbReference type="UniPathway" id="UPA00603">
    <property type="reaction ID" value="UER00660"/>
</dbReference>
<evidence type="ECO:0000256" key="2">
    <source>
        <dbReference type="ARBA" id="ARBA00006745"/>
    </source>
</evidence>
<evidence type="ECO:0000256" key="8">
    <source>
        <dbReference type="ARBA" id="ARBA00022801"/>
    </source>
</evidence>
<dbReference type="InterPro" id="IPR006680">
    <property type="entry name" value="Amidohydro-rel"/>
</dbReference>
<dbReference type="InterPro" id="IPR011059">
    <property type="entry name" value="Metal-dep_hydrolase_composite"/>
</dbReference>
<dbReference type="GO" id="GO:0046098">
    <property type="term" value="P:guanine metabolic process"/>
    <property type="evidence" value="ECO:0000318"/>
    <property type="project" value="GO_Central"/>
</dbReference>